<accession>A0ABS4KS01</accession>
<keyword evidence="10" id="KW-1185">Reference proteome</keyword>
<dbReference type="NCBIfam" id="NF008102">
    <property type="entry name" value="PRK10847.1"/>
    <property type="match status" value="1"/>
</dbReference>
<feature type="transmembrane region" description="Helical" evidence="7">
    <location>
        <begin position="27"/>
        <end position="49"/>
    </location>
</feature>
<evidence type="ECO:0000256" key="7">
    <source>
        <dbReference type="RuleBase" id="RU367016"/>
    </source>
</evidence>
<comment type="caution">
    <text evidence="9">The sequence shown here is derived from an EMBL/GenBank/DDBJ whole genome shotgun (WGS) entry which is preliminary data.</text>
</comment>
<evidence type="ECO:0000256" key="2">
    <source>
        <dbReference type="ARBA" id="ARBA00010792"/>
    </source>
</evidence>
<sequence>MSIIGTLISILLHLDKYLNVIVQNYGIWTYGIIFLIIFCETGLVVTPFLPGDSILFATGALASIGILNILNLFIIFFISAVAGDILNYYIGKKIGNNILERKDVKYINKEYLKKAHGFYERHGSMTIVLGRFIPIIRTFVPFVAGIGKMSSSKFITYNMLGGFLWVTLFLGGGYFFGGLPLIKQHFSYIVIAIIIISIIPAIVTVIKEKRNEDNATNTAS</sequence>
<dbReference type="Pfam" id="PF09335">
    <property type="entry name" value="VTT_dom"/>
    <property type="match status" value="1"/>
</dbReference>
<evidence type="ECO:0000313" key="9">
    <source>
        <dbReference type="EMBL" id="MBP2032804.1"/>
    </source>
</evidence>
<dbReference type="InterPro" id="IPR032818">
    <property type="entry name" value="DedA-like"/>
</dbReference>
<dbReference type="PANTHER" id="PTHR30353">
    <property type="entry name" value="INNER MEMBRANE PROTEIN DEDA-RELATED"/>
    <property type="match status" value="1"/>
</dbReference>
<comment type="similarity">
    <text evidence="2 7">Belongs to the DedA family.</text>
</comment>
<comment type="subcellular location">
    <subcellularLocation>
        <location evidence="1 7">Cell membrane</location>
        <topology evidence="1 7">Multi-pass membrane protein</topology>
    </subcellularLocation>
</comment>
<proteinExistence type="inferred from homology"/>
<keyword evidence="3 7" id="KW-1003">Cell membrane</keyword>
<reference evidence="9 10" key="1">
    <citation type="submission" date="2021-03" db="EMBL/GenBank/DDBJ databases">
        <title>Genomic Encyclopedia of Type Strains, Phase IV (KMG-IV): sequencing the most valuable type-strain genomes for metagenomic binning, comparative biology and taxonomic classification.</title>
        <authorList>
            <person name="Goeker M."/>
        </authorList>
    </citation>
    <scope>NUCLEOTIDE SEQUENCE [LARGE SCALE GENOMIC DNA]</scope>
    <source>
        <strain evidence="9 10">DSM 28783</strain>
    </source>
</reference>
<dbReference type="RefSeq" id="WP_209701968.1">
    <property type="nucleotide sequence ID" value="NZ_JAGGLM010000007.1"/>
</dbReference>
<protein>
    <submittedName>
        <fullName evidence="9">Membrane-associated protein</fullName>
    </submittedName>
</protein>
<gene>
    <name evidence="9" type="ORF">J2Z42_001478</name>
</gene>
<evidence type="ECO:0000256" key="5">
    <source>
        <dbReference type="ARBA" id="ARBA00022989"/>
    </source>
</evidence>
<keyword evidence="5 7" id="KW-1133">Transmembrane helix</keyword>
<organism evidence="9 10">
    <name type="scientific">Clostridium algifaecis</name>
    <dbReference type="NCBI Taxonomy" id="1472040"/>
    <lineage>
        <taxon>Bacteria</taxon>
        <taxon>Bacillati</taxon>
        <taxon>Bacillota</taxon>
        <taxon>Clostridia</taxon>
        <taxon>Eubacteriales</taxon>
        <taxon>Clostridiaceae</taxon>
        <taxon>Clostridium</taxon>
    </lineage>
</organism>
<dbReference type="PANTHER" id="PTHR30353:SF0">
    <property type="entry name" value="TRANSMEMBRANE PROTEIN"/>
    <property type="match status" value="1"/>
</dbReference>
<keyword evidence="6 7" id="KW-0472">Membrane</keyword>
<name>A0ABS4KS01_9CLOT</name>
<evidence type="ECO:0000256" key="4">
    <source>
        <dbReference type="ARBA" id="ARBA00022692"/>
    </source>
</evidence>
<evidence type="ECO:0000256" key="6">
    <source>
        <dbReference type="ARBA" id="ARBA00023136"/>
    </source>
</evidence>
<evidence type="ECO:0000256" key="3">
    <source>
        <dbReference type="ARBA" id="ARBA00022475"/>
    </source>
</evidence>
<keyword evidence="4 7" id="KW-0812">Transmembrane</keyword>
<feature type="transmembrane region" description="Helical" evidence="7">
    <location>
        <begin position="185"/>
        <end position="206"/>
    </location>
</feature>
<evidence type="ECO:0000256" key="1">
    <source>
        <dbReference type="ARBA" id="ARBA00004651"/>
    </source>
</evidence>
<dbReference type="Proteomes" id="UP001519307">
    <property type="component" value="Unassembled WGS sequence"/>
</dbReference>
<dbReference type="EMBL" id="JAGGLM010000007">
    <property type="protein sequence ID" value="MBP2032804.1"/>
    <property type="molecule type" value="Genomic_DNA"/>
</dbReference>
<evidence type="ECO:0000259" key="8">
    <source>
        <dbReference type="Pfam" id="PF09335"/>
    </source>
</evidence>
<dbReference type="InterPro" id="IPR032816">
    <property type="entry name" value="VTT_dom"/>
</dbReference>
<feature type="transmembrane region" description="Helical" evidence="7">
    <location>
        <begin position="159"/>
        <end position="179"/>
    </location>
</feature>
<evidence type="ECO:0000313" key="10">
    <source>
        <dbReference type="Proteomes" id="UP001519307"/>
    </source>
</evidence>
<dbReference type="InterPro" id="IPR058127">
    <property type="entry name" value="DedA"/>
</dbReference>
<feature type="transmembrane region" description="Helical" evidence="7">
    <location>
        <begin position="61"/>
        <end position="82"/>
    </location>
</feature>
<feature type="domain" description="VTT" evidence="8">
    <location>
        <begin position="49"/>
        <end position="174"/>
    </location>
</feature>